<evidence type="ECO:0000313" key="3">
    <source>
        <dbReference type="Proteomes" id="UP000236161"/>
    </source>
</evidence>
<keyword evidence="3" id="KW-1185">Reference proteome</keyword>
<dbReference type="OrthoDB" id="1921290at2759"/>
<evidence type="ECO:0000256" key="1">
    <source>
        <dbReference type="SAM" id="MobiDB-lite"/>
    </source>
</evidence>
<dbReference type="STRING" id="1088818.A0A2I0AIX1"/>
<name>A0A2I0AIX1_9ASPA</name>
<feature type="region of interest" description="Disordered" evidence="1">
    <location>
        <begin position="90"/>
        <end position="124"/>
    </location>
</feature>
<dbReference type="Proteomes" id="UP000236161">
    <property type="component" value="Unassembled WGS sequence"/>
</dbReference>
<organism evidence="2 3">
    <name type="scientific">Apostasia shenzhenica</name>
    <dbReference type="NCBI Taxonomy" id="1088818"/>
    <lineage>
        <taxon>Eukaryota</taxon>
        <taxon>Viridiplantae</taxon>
        <taxon>Streptophyta</taxon>
        <taxon>Embryophyta</taxon>
        <taxon>Tracheophyta</taxon>
        <taxon>Spermatophyta</taxon>
        <taxon>Magnoliopsida</taxon>
        <taxon>Liliopsida</taxon>
        <taxon>Asparagales</taxon>
        <taxon>Orchidaceae</taxon>
        <taxon>Apostasioideae</taxon>
        <taxon>Apostasia</taxon>
    </lineage>
</organism>
<dbReference type="EMBL" id="KZ451979">
    <property type="protein sequence ID" value="PKA55488.1"/>
    <property type="molecule type" value="Genomic_DNA"/>
</dbReference>
<reference evidence="2 3" key="1">
    <citation type="journal article" date="2017" name="Nature">
        <title>The Apostasia genome and the evolution of orchids.</title>
        <authorList>
            <person name="Zhang G.Q."/>
            <person name="Liu K.W."/>
            <person name="Li Z."/>
            <person name="Lohaus R."/>
            <person name="Hsiao Y.Y."/>
            <person name="Niu S.C."/>
            <person name="Wang J.Y."/>
            <person name="Lin Y.C."/>
            <person name="Xu Q."/>
            <person name="Chen L.J."/>
            <person name="Yoshida K."/>
            <person name="Fujiwara S."/>
            <person name="Wang Z.W."/>
            <person name="Zhang Y.Q."/>
            <person name="Mitsuda N."/>
            <person name="Wang M."/>
            <person name="Liu G.H."/>
            <person name="Pecoraro L."/>
            <person name="Huang H.X."/>
            <person name="Xiao X.J."/>
            <person name="Lin M."/>
            <person name="Wu X.Y."/>
            <person name="Wu W.L."/>
            <person name="Chen Y.Y."/>
            <person name="Chang S.B."/>
            <person name="Sakamoto S."/>
            <person name="Ohme-Takagi M."/>
            <person name="Yagi M."/>
            <person name="Zeng S.J."/>
            <person name="Shen C.Y."/>
            <person name="Yeh C.M."/>
            <person name="Luo Y.B."/>
            <person name="Tsai W.C."/>
            <person name="Van de Peer Y."/>
            <person name="Liu Z.J."/>
        </authorList>
    </citation>
    <scope>NUCLEOTIDE SEQUENCE [LARGE SCALE GENOMIC DNA]</scope>
    <source>
        <strain evidence="3">cv. Shenzhen</strain>
        <tissue evidence="2">Stem</tissue>
    </source>
</reference>
<dbReference type="PANTHER" id="PTHR34665">
    <property type="entry name" value="DUF3741 DOMAIN-CONTAINING PROTEIN"/>
    <property type="match status" value="1"/>
</dbReference>
<feature type="compositionally biased region" description="Pro residues" evidence="1">
    <location>
        <begin position="94"/>
        <end position="104"/>
    </location>
</feature>
<proteinExistence type="predicted"/>
<gene>
    <name evidence="2" type="ORF">AXF42_Ash006690</name>
</gene>
<sequence length="140" mass="15712">MRKAEEGDEQQDLELLKAAAQAWLARAGAANPADVFAARRFASARRRPSRFKLEAEAATRASAWDFSRSLWDPYEIVTIAKKLEACSLDLDRPFPSPGPSPPPSLEASGSRRKGKRPRESKNSIRSLLHRAYSRRFEQSD</sequence>
<protein>
    <submittedName>
        <fullName evidence="2">Uncharacterized protein</fullName>
    </submittedName>
</protein>
<accession>A0A2I0AIX1</accession>
<dbReference type="PANTHER" id="PTHR34665:SF1">
    <property type="entry name" value="OS02G0595200 PROTEIN"/>
    <property type="match status" value="1"/>
</dbReference>
<dbReference type="AlphaFoldDB" id="A0A2I0AIX1"/>
<evidence type="ECO:0000313" key="2">
    <source>
        <dbReference type="EMBL" id="PKA55488.1"/>
    </source>
</evidence>